<comment type="subcellular location">
    <subcellularLocation>
        <location evidence="1">Mitochondrion</location>
    </subcellularLocation>
</comment>
<evidence type="ECO:0000256" key="2">
    <source>
        <dbReference type="ARBA" id="ARBA00009116"/>
    </source>
</evidence>
<keyword evidence="3" id="KW-0809">Transit peptide</keyword>
<dbReference type="EMBL" id="GEZM01087250">
    <property type="protein sequence ID" value="JAV58820.1"/>
    <property type="molecule type" value="Transcribed_RNA"/>
</dbReference>
<evidence type="ECO:0000256" key="1">
    <source>
        <dbReference type="ARBA" id="ARBA00004173"/>
    </source>
</evidence>
<evidence type="ECO:0000256" key="3">
    <source>
        <dbReference type="ARBA" id="ARBA00022946"/>
    </source>
</evidence>
<dbReference type="InterPro" id="IPR010591">
    <property type="entry name" value="ATP11"/>
</dbReference>
<comment type="similarity">
    <text evidence="2">Belongs to the ATP11 family.</text>
</comment>
<keyword evidence="4" id="KW-0496">Mitochondrion</keyword>
<dbReference type="PANTHER" id="PTHR13126">
    <property type="entry name" value="CHAPERONE ATP11"/>
    <property type="match status" value="1"/>
</dbReference>
<dbReference type="PANTHER" id="PTHR13126:SF0">
    <property type="entry name" value="ATP SYNTHASE MITOCHONDRIAL F1 COMPLEX ASSEMBLY FACTOR 1"/>
    <property type="match status" value="1"/>
</dbReference>
<dbReference type="Pfam" id="PF06644">
    <property type="entry name" value="ATP11"/>
    <property type="match status" value="1"/>
</dbReference>
<protein>
    <recommendedName>
        <fullName evidence="6">ATP synthase mitochondrial F1 complex assembly factor 1</fullName>
    </recommendedName>
</protein>
<name>A0A1Y1KF54_PHOPY</name>
<accession>A0A1Y1KF54</accession>
<dbReference type="GO" id="GO:0033615">
    <property type="term" value="P:mitochondrial proton-transporting ATP synthase complex assembly"/>
    <property type="evidence" value="ECO:0007669"/>
    <property type="project" value="TreeGrafter"/>
</dbReference>
<sequence>MKICQRFALIYRLASHNKLINRTIMSSSPMRASIEKATEELKTNPYYEKYAKKIAGLQETSPEEFLQRIEEREKEKFSKIESKSSSSHYSSLLEPKKQLTEKMKSEDESLDKIMKIDLIENKDANEIAEIWNHYHKTKDAISAVIPKEAYEEMKINAKKYPTFLFPIPRSQGYEFIMCQFFYNTVHFTPLLNYQVHKENAPECLKITHYPEFKDTKGIVLMKGEFQNNVINSQEAQCLANQLQMYYSQKDANKLKLLEQFTSKPDQFKHMDLIKQIETLNIMK</sequence>
<evidence type="ECO:0000313" key="5">
    <source>
        <dbReference type="EMBL" id="JAV58820.1"/>
    </source>
</evidence>
<dbReference type="AlphaFoldDB" id="A0A1Y1KF54"/>
<reference evidence="5" key="1">
    <citation type="journal article" date="2016" name="Sci. Rep.">
        <title>Molecular characterization of firefly nuptial gifts: a multi-omics approach sheds light on postcopulatory sexual selection.</title>
        <authorList>
            <person name="Al-Wathiqui N."/>
            <person name="Fallon T.R."/>
            <person name="South A."/>
            <person name="Weng J.K."/>
            <person name="Lewis S.M."/>
        </authorList>
    </citation>
    <scope>NUCLEOTIDE SEQUENCE</scope>
</reference>
<evidence type="ECO:0000256" key="4">
    <source>
        <dbReference type="ARBA" id="ARBA00023128"/>
    </source>
</evidence>
<evidence type="ECO:0008006" key="6">
    <source>
        <dbReference type="Google" id="ProtNLM"/>
    </source>
</evidence>
<dbReference type="GO" id="GO:0005739">
    <property type="term" value="C:mitochondrion"/>
    <property type="evidence" value="ECO:0007669"/>
    <property type="project" value="UniProtKB-SubCell"/>
</dbReference>
<proteinExistence type="inferred from homology"/>
<organism evidence="5">
    <name type="scientific">Photinus pyralis</name>
    <name type="common">Common eastern firefly</name>
    <name type="synonym">Lampyris pyralis</name>
    <dbReference type="NCBI Taxonomy" id="7054"/>
    <lineage>
        <taxon>Eukaryota</taxon>
        <taxon>Metazoa</taxon>
        <taxon>Ecdysozoa</taxon>
        <taxon>Arthropoda</taxon>
        <taxon>Hexapoda</taxon>
        <taxon>Insecta</taxon>
        <taxon>Pterygota</taxon>
        <taxon>Neoptera</taxon>
        <taxon>Endopterygota</taxon>
        <taxon>Coleoptera</taxon>
        <taxon>Polyphaga</taxon>
        <taxon>Elateriformia</taxon>
        <taxon>Elateroidea</taxon>
        <taxon>Lampyridae</taxon>
        <taxon>Lampyrinae</taxon>
        <taxon>Photinus</taxon>
    </lineage>
</organism>